<keyword evidence="1" id="KW-0472">Membrane</keyword>
<feature type="transmembrane region" description="Helical" evidence="1">
    <location>
        <begin position="25"/>
        <end position="46"/>
    </location>
</feature>
<dbReference type="RefSeq" id="WP_188425085.1">
    <property type="nucleotide sequence ID" value="NZ_BMCH01000001.1"/>
</dbReference>
<evidence type="ECO:0000256" key="1">
    <source>
        <dbReference type="SAM" id="Phobius"/>
    </source>
</evidence>
<gene>
    <name evidence="2" type="ORF">GCM10007207_04040</name>
</gene>
<sequence>MTQISHFSDAPNLHRSSMDHRQEGIGLTMGAILGGLIALGTIALLMM</sequence>
<accession>A0ABQ1LE68</accession>
<protein>
    <submittedName>
        <fullName evidence="2">Uncharacterized protein</fullName>
    </submittedName>
</protein>
<comment type="caution">
    <text evidence="2">The sequence shown here is derived from an EMBL/GenBank/DDBJ whole genome shotgun (WGS) entry which is preliminary data.</text>
</comment>
<dbReference type="EMBL" id="BMCH01000001">
    <property type="protein sequence ID" value="GGC22006.1"/>
    <property type="molecule type" value="Genomic_DNA"/>
</dbReference>
<evidence type="ECO:0000313" key="3">
    <source>
        <dbReference type="Proteomes" id="UP000637769"/>
    </source>
</evidence>
<dbReference type="Proteomes" id="UP000637769">
    <property type="component" value="Unassembled WGS sequence"/>
</dbReference>
<keyword evidence="1" id="KW-0812">Transmembrane</keyword>
<organism evidence="2 3">
    <name type="scientific">Asaia siamensis</name>
    <dbReference type="NCBI Taxonomy" id="110479"/>
    <lineage>
        <taxon>Bacteria</taxon>
        <taxon>Pseudomonadati</taxon>
        <taxon>Pseudomonadota</taxon>
        <taxon>Alphaproteobacteria</taxon>
        <taxon>Acetobacterales</taxon>
        <taxon>Acetobacteraceae</taxon>
        <taxon>Asaia</taxon>
    </lineage>
</organism>
<proteinExistence type="predicted"/>
<reference evidence="3" key="1">
    <citation type="journal article" date="2019" name="Int. J. Syst. Evol. Microbiol.">
        <title>The Global Catalogue of Microorganisms (GCM) 10K type strain sequencing project: providing services to taxonomists for standard genome sequencing and annotation.</title>
        <authorList>
            <consortium name="The Broad Institute Genomics Platform"/>
            <consortium name="The Broad Institute Genome Sequencing Center for Infectious Disease"/>
            <person name="Wu L."/>
            <person name="Ma J."/>
        </authorList>
    </citation>
    <scope>NUCLEOTIDE SEQUENCE [LARGE SCALE GENOMIC DNA]</scope>
    <source>
        <strain evidence="3">CCM 7132</strain>
    </source>
</reference>
<keyword evidence="3" id="KW-1185">Reference proteome</keyword>
<evidence type="ECO:0000313" key="2">
    <source>
        <dbReference type="EMBL" id="GGC22006.1"/>
    </source>
</evidence>
<keyword evidence="1" id="KW-1133">Transmembrane helix</keyword>
<name>A0ABQ1LE68_9PROT</name>